<evidence type="ECO:0000259" key="1">
    <source>
        <dbReference type="Pfam" id="PF19279"/>
    </source>
</evidence>
<dbReference type="Pfam" id="PF19279">
    <property type="entry name" value="YegS_C"/>
    <property type="match status" value="1"/>
</dbReference>
<gene>
    <name evidence="2" type="ORF">AUC69_00270</name>
</gene>
<dbReference type="STRING" id="1774969.AUC69_00270"/>
<dbReference type="EMBL" id="LPWF01000002">
    <property type="protein sequence ID" value="ODS01979.1"/>
    <property type="molecule type" value="Genomic_DNA"/>
</dbReference>
<dbReference type="Gene3D" id="2.60.200.40">
    <property type="match status" value="1"/>
</dbReference>
<dbReference type="InterPro" id="IPR045540">
    <property type="entry name" value="YegS/DAGK_C"/>
</dbReference>
<accession>A0A1E3W839</accession>
<keyword evidence="3" id="KW-1185">Reference proteome</keyword>
<organism evidence="2 3">
    <name type="scientific">Methyloceanibacter superfactus</name>
    <dbReference type="NCBI Taxonomy" id="1774969"/>
    <lineage>
        <taxon>Bacteria</taxon>
        <taxon>Pseudomonadati</taxon>
        <taxon>Pseudomonadota</taxon>
        <taxon>Alphaproteobacteria</taxon>
        <taxon>Hyphomicrobiales</taxon>
        <taxon>Hyphomicrobiaceae</taxon>
        <taxon>Methyloceanibacter</taxon>
    </lineage>
</organism>
<dbReference type="AlphaFoldDB" id="A0A1E3W839"/>
<evidence type="ECO:0000313" key="2">
    <source>
        <dbReference type="EMBL" id="ODS01979.1"/>
    </source>
</evidence>
<evidence type="ECO:0000313" key="3">
    <source>
        <dbReference type="Proteomes" id="UP000094472"/>
    </source>
</evidence>
<reference evidence="2 3" key="1">
    <citation type="journal article" date="2016" name="Environ. Microbiol.">
        <title>New Methyloceanibacter diversity from North Sea sediments includes methanotroph containing solely the soluble methane monooxygenase.</title>
        <authorList>
            <person name="Vekeman B."/>
            <person name="Kerckhof F.M."/>
            <person name="Cremers G."/>
            <person name="de Vos P."/>
            <person name="Vandamme P."/>
            <person name="Boon N."/>
            <person name="Op den Camp H.J."/>
            <person name="Heylen K."/>
        </authorList>
    </citation>
    <scope>NUCLEOTIDE SEQUENCE [LARGE SCALE GENOMIC DNA]</scope>
    <source>
        <strain evidence="2 3">R-67175</strain>
    </source>
</reference>
<proteinExistence type="predicted"/>
<protein>
    <recommendedName>
        <fullName evidence="1">YegS/DAGK C-terminal domain-containing protein</fullName>
    </recommendedName>
</protein>
<dbReference type="Proteomes" id="UP000094472">
    <property type="component" value="Unassembled WGS sequence"/>
</dbReference>
<comment type="caution">
    <text evidence="2">The sequence shown here is derived from an EMBL/GenBank/DDBJ whole genome shotgun (WGS) entry which is preliminary data.</text>
</comment>
<dbReference type="SUPFAM" id="SSF111331">
    <property type="entry name" value="NAD kinase/diacylglycerol kinase-like"/>
    <property type="match status" value="1"/>
</dbReference>
<dbReference type="RefSeq" id="WP_069440385.1">
    <property type="nucleotide sequence ID" value="NZ_LPWF01000002.1"/>
</dbReference>
<feature type="domain" description="YegS/DAGK C-terminal" evidence="1">
    <location>
        <begin position="38"/>
        <end position="124"/>
    </location>
</feature>
<dbReference type="InterPro" id="IPR016064">
    <property type="entry name" value="NAD/diacylglycerol_kinase_sf"/>
</dbReference>
<sequence length="162" mass="17780">MGWGALAKVVDIGVPDDTREKQIASGRELFAEILEAAAPTYICLEIDGHRMEGDFVFVEILNIGMTGPRVLISPSAEPGDQLLDIVILPAGRKQEMIDWLRAAPEHTPIPLTEIKAKTAKFVWREGPLRVDDEVFDAPDHAAEVRVEIEPHGLHVCVPVTGD</sequence>
<name>A0A1E3W839_9HYPH</name>